<organism evidence="1 2">
    <name type="scientific">Bradyrhizobium iriomotense</name>
    <dbReference type="NCBI Taxonomy" id="441950"/>
    <lineage>
        <taxon>Bacteria</taxon>
        <taxon>Pseudomonadati</taxon>
        <taxon>Pseudomonadota</taxon>
        <taxon>Alphaproteobacteria</taxon>
        <taxon>Hyphomicrobiales</taxon>
        <taxon>Nitrobacteraceae</taxon>
        <taxon>Bradyrhizobium</taxon>
    </lineage>
</organism>
<gene>
    <name evidence="1" type="ORF">GCM10007857_53680</name>
</gene>
<keyword evidence="2" id="KW-1185">Reference proteome</keyword>
<evidence type="ECO:0008006" key="3">
    <source>
        <dbReference type="Google" id="ProtNLM"/>
    </source>
</evidence>
<accession>A0ABQ6B2S0</accession>
<dbReference type="Proteomes" id="UP001156905">
    <property type="component" value="Unassembled WGS sequence"/>
</dbReference>
<reference evidence="2" key="1">
    <citation type="journal article" date="2019" name="Int. J. Syst. Evol. Microbiol.">
        <title>The Global Catalogue of Microorganisms (GCM) 10K type strain sequencing project: providing services to taxonomists for standard genome sequencing and annotation.</title>
        <authorList>
            <consortium name="The Broad Institute Genomics Platform"/>
            <consortium name="The Broad Institute Genome Sequencing Center for Infectious Disease"/>
            <person name="Wu L."/>
            <person name="Ma J."/>
        </authorList>
    </citation>
    <scope>NUCLEOTIDE SEQUENCE [LARGE SCALE GENOMIC DNA]</scope>
    <source>
        <strain evidence="2">NBRC 102520</strain>
    </source>
</reference>
<sequence>MRQKLQTLHQAWHQAWKSEAGSRIWLSALIAAMEDASRPEPERSKLPAETLAQFRAQLALPVSRLYPASRLRH</sequence>
<proteinExistence type="predicted"/>
<comment type="caution">
    <text evidence="1">The sequence shown here is derived from an EMBL/GenBank/DDBJ whole genome shotgun (WGS) entry which is preliminary data.</text>
</comment>
<evidence type="ECO:0000313" key="1">
    <source>
        <dbReference type="EMBL" id="GLR88655.1"/>
    </source>
</evidence>
<dbReference type="EMBL" id="BSOW01000020">
    <property type="protein sequence ID" value="GLR88655.1"/>
    <property type="molecule type" value="Genomic_DNA"/>
</dbReference>
<evidence type="ECO:0000313" key="2">
    <source>
        <dbReference type="Proteomes" id="UP001156905"/>
    </source>
</evidence>
<protein>
    <recommendedName>
        <fullName evidence="3">Transcriptional regulator</fullName>
    </recommendedName>
</protein>
<dbReference type="RefSeq" id="WP_284270353.1">
    <property type="nucleotide sequence ID" value="NZ_BSOW01000020.1"/>
</dbReference>
<name>A0ABQ6B2S0_9BRAD</name>